<sequence length="221" mass="24919">MEQEKVAEIIDSVLPGETVLVKYTTSYIPEFTLKFFIEYSKERGVPLVIDDNFDTLHAIAIHAKTMGLSLDLDSVYVLKTGGKFDVGNVLAKVPFHPDPRVYLKNYEESSIKIFREIPSPMVNLVLGLENLFLVTRTPLDTYRIILAMQRFTGDKRRKAFYLVNEGIMESLPVKSLYELERISTTVVRLTPYHTGADVKVLKTINPSLVGTETTIDAGGWS</sequence>
<dbReference type="KEGG" id="tbs:A3L01_00915"/>
<name>A0A2Z2MDS6_9EURY</name>
<proteinExistence type="predicted"/>
<organism evidence="1 2">
    <name type="scientific">Thermococcus barossii</name>
    <dbReference type="NCBI Taxonomy" id="54077"/>
    <lineage>
        <taxon>Archaea</taxon>
        <taxon>Methanobacteriati</taxon>
        <taxon>Methanobacteriota</taxon>
        <taxon>Thermococci</taxon>
        <taxon>Thermococcales</taxon>
        <taxon>Thermococcaceae</taxon>
        <taxon>Thermococcus</taxon>
    </lineage>
</organism>
<protein>
    <submittedName>
        <fullName evidence="1">Uncharacterized protein</fullName>
    </submittedName>
</protein>
<evidence type="ECO:0000313" key="2">
    <source>
        <dbReference type="Proteomes" id="UP000250272"/>
    </source>
</evidence>
<dbReference type="GeneID" id="33325288"/>
<dbReference type="EMBL" id="CP015101">
    <property type="protein sequence ID" value="ASJ03996.1"/>
    <property type="molecule type" value="Genomic_DNA"/>
</dbReference>
<dbReference type="InterPro" id="IPR005489">
    <property type="entry name" value="DUF257"/>
</dbReference>
<dbReference type="Gene3D" id="3.40.50.11570">
    <property type="entry name" value="Protein of unknown function DUF257"/>
    <property type="match status" value="1"/>
</dbReference>
<keyword evidence="2" id="KW-1185">Reference proteome</keyword>
<dbReference type="Proteomes" id="UP000250272">
    <property type="component" value="Chromosome"/>
</dbReference>
<gene>
    <name evidence="1" type="ORF">A3L01_00915</name>
</gene>
<dbReference type="Pfam" id="PF03192">
    <property type="entry name" value="DUF257"/>
    <property type="match status" value="1"/>
</dbReference>
<evidence type="ECO:0000313" key="1">
    <source>
        <dbReference type="EMBL" id="ASJ03996.1"/>
    </source>
</evidence>
<dbReference type="AlphaFoldDB" id="A0A2Z2MDS6"/>
<reference evidence="1 2" key="1">
    <citation type="submission" date="2016-04" db="EMBL/GenBank/DDBJ databases">
        <title>Complete genome sequence of Thermococcus barossii type strain SHCK-94.</title>
        <authorList>
            <person name="Oger P.M."/>
        </authorList>
    </citation>
    <scope>NUCLEOTIDE SEQUENCE [LARGE SCALE GENOMIC DNA]</scope>
    <source>
        <strain evidence="1 2">SHCK-94</strain>
    </source>
</reference>
<accession>A0A2Z2MDS6</accession>
<dbReference type="RefSeq" id="WP_088864046.1">
    <property type="nucleotide sequence ID" value="NZ_CP015101.1"/>
</dbReference>